<dbReference type="RefSeq" id="WP_038260809.1">
    <property type="nucleotide sequence ID" value="NZ_FSRH01000001.1"/>
</dbReference>
<keyword evidence="2" id="KW-1185">Reference proteome</keyword>
<dbReference type="Proteomes" id="UP000027946">
    <property type="component" value="Unassembled WGS sequence"/>
</dbReference>
<evidence type="ECO:0000313" key="2">
    <source>
        <dbReference type="Proteomes" id="UP000027946"/>
    </source>
</evidence>
<reference evidence="1 2" key="1">
    <citation type="submission" date="2014-03" db="EMBL/GenBank/DDBJ databases">
        <title>Genome sequence of Clostridium litorale W6, DSM 5388.</title>
        <authorList>
            <person name="Poehlein A."/>
            <person name="Jagirdar A."/>
            <person name="Khonsari B."/>
            <person name="Chibani C.M."/>
            <person name="Gutierrez Gutierrez D.A."/>
            <person name="Davydova E."/>
            <person name="Alghaithi H.S."/>
            <person name="Nair K.P."/>
            <person name="Dhamotharan K."/>
            <person name="Chandran L."/>
            <person name="G W."/>
            <person name="Daniel R."/>
        </authorList>
    </citation>
    <scope>NUCLEOTIDE SEQUENCE [LARGE SCALE GENOMIC DNA]</scope>
    <source>
        <strain evidence="1 2">W6</strain>
    </source>
</reference>
<gene>
    <name evidence="1" type="ORF">CLIT_2c00350</name>
</gene>
<accession>A0A069RHA5</accession>
<comment type="caution">
    <text evidence="1">The sequence shown here is derived from an EMBL/GenBank/DDBJ whole genome shotgun (WGS) entry which is preliminary data.</text>
</comment>
<dbReference type="STRING" id="1121324.CLIT_2c00350"/>
<evidence type="ECO:0000313" key="1">
    <source>
        <dbReference type="EMBL" id="KDR96429.1"/>
    </source>
</evidence>
<sequence>MSMNSESRKTDIMDMDIYKTCGEFKEAVDKLVERGYFIEMGEEDYYINKTKQNYTDGEVDQ</sequence>
<organism evidence="1 2">
    <name type="scientific">Peptoclostridium litorale DSM 5388</name>
    <dbReference type="NCBI Taxonomy" id="1121324"/>
    <lineage>
        <taxon>Bacteria</taxon>
        <taxon>Bacillati</taxon>
        <taxon>Bacillota</taxon>
        <taxon>Clostridia</taxon>
        <taxon>Peptostreptococcales</taxon>
        <taxon>Peptoclostridiaceae</taxon>
        <taxon>Peptoclostridium</taxon>
    </lineage>
</organism>
<proteinExistence type="predicted"/>
<dbReference type="AlphaFoldDB" id="A0A069RHA5"/>
<protein>
    <submittedName>
        <fullName evidence="1">Uncharacterized protein</fullName>
    </submittedName>
</protein>
<dbReference type="EMBL" id="JJMM01000002">
    <property type="protein sequence ID" value="KDR96429.1"/>
    <property type="molecule type" value="Genomic_DNA"/>
</dbReference>
<name>A0A069RHA5_PEPLI</name>